<dbReference type="VEuPathDB" id="FungiDB:HMPREF1541_05054"/>
<name>W2RYL1_CYPE1</name>
<accession>W2RYL1</accession>
<dbReference type="InParanoid" id="W2RYL1"/>
<feature type="compositionally biased region" description="Basic and acidic residues" evidence="1">
    <location>
        <begin position="48"/>
        <end position="58"/>
    </location>
</feature>
<proteinExistence type="predicted"/>
<dbReference type="AlphaFoldDB" id="W2RYL1"/>
<dbReference type="EMBL" id="KB822720">
    <property type="protein sequence ID" value="ETN40774.1"/>
    <property type="molecule type" value="Genomic_DNA"/>
</dbReference>
<evidence type="ECO:0000256" key="1">
    <source>
        <dbReference type="SAM" id="MobiDB-lite"/>
    </source>
</evidence>
<gene>
    <name evidence="2" type="ORF">HMPREF1541_05054</name>
</gene>
<protein>
    <submittedName>
        <fullName evidence="2">Uncharacterized protein</fullName>
    </submittedName>
</protein>
<evidence type="ECO:0000313" key="2">
    <source>
        <dbReference type="EMBL" id="ETN40774.1"/>
    </source>
</evidence>
<dbReference type="HOGENOM" id="CLU_1547519_0_0_1"/>
<dbReference type="Proteomes" id="UP000030752">
    <property type="component" value="Unassembled WGS sequence"/>
</dbReference>
<dbReference type="GeneID" id="19972393"/>
<reference evidence="2 3" key="1">
    <citation type="submission" date="2013-03" db="EMBL/GenBank/DDBJ databases">
        <title>The Genome Sequence of Phialophora europaea CBS 101466.</title>
        <authorList>
            <consortium name="The Broad Institute Genomics Platform"/>
            <person name="Cuomo C."/>
            <person name="de Hoog S."/>
            <person name="Gorbushina A."/>
            <person name="Walker B."/>
            <person name="Young S.K."/>
            <person name="Zeng Q."/>
            <person name="Gargeya S."/>
            <person name="Fitzgerald M."/>
            <person name="Haas B."/>
            <person name="Abouelleil A."/>
            <person name="Allen A.W."/>
            <person name="Alvarado L."/>
            <person name="Arachchi H.M."/>
            <person name="Berlin A.M."/>
            <person name="Chapman S.B."/>
            <person name="Gainer-Dewar J."/>
            <person name="Goldberg J."/>
            <person name="Griggs A."/>
            <person name="Gujja S."/>
            <person name="Hansen M."/>
            <person name="Howarth C."/>
            <person name="Imamovic A."/>
            <person name="Ireland A."/>
            <person name="Larimer J."/>
            <person name="McCowan C."/>
            <person name="Murphy C."/>
            <person name="Pearson M."/>
            <person name="Poon T.W."/>
            <person name="Priest M."/>
            <person name="Roberts A."/>
            <person name="Saif S."/>
            <person name="Shea T."/>
            <person name="Sisk P."/>
            <person name="Sykes S."/>
            <person name="Wortman J."/>
            <person name="Nusbaum C."/>
            <person name="Birren B."/>
        </authorList>
    </citation>
    <scope>NUCLEOTIDE SEQUENCE [LARGE SCALE GENOMIC DNA]</scope>
    <source>
        <strain evidence="2 3">CBS 101466</strain>
    </source>
</reference>
<dbReference type="RefSeq" id="XP_008717617.1">
    <property type="nucleotide sequence ID" value="XM_008719395.1"/>
</dbReference>
<sequence>MASLKCKASVEGSDNLQNLYTKRLKDSHMESNVTVVAESDPRKRKAHSPPEKPPDTVSKKRLGSDQLTAHHSTSDSVPVDTGFTNDTQLIRPPLNFSATVLRRTHIYFCTTPDTVNPPRPSMAGSEILIHIHESSVKLVLSSLYEAETQMRTSGLYEIDSVLGFLAAIIGAFV</sequence>
<feature type="region of interest" description="Disordered" evidence="1">
    <location>
        <begin position="22"/>
        <end position="61"/>
    </location>
</feature>
<keyword evidence="3" id="KW-1185">Reference proteome</keyword>
<organism evidence="2 3">
    <name type="scientific">Cyphellophora europaea (strain CBS 101466)</name>
    <name type="common">Phialophora europaea</name>
    <dbReference type="NCBI Taxonomy" id="1220924"/>
    <lineage>
        <taxon>Eukaryota</taxon>
        <taxon>Fungi</taxon>
        <taxon>Dikarya</taxon>
        <taxon>Ascomycota</taxon>
        <taxon>Pezizomycotina</taxon>
        <taxon>Eurotiomycetes</taxon>
        <taxon>Chaetothyriomycetidae</taxon>
        <taxon>Chaetothyriales</taxon>
        <taxon>Cyphellophoraceae</taxon>
        <taxon>Cyphellophora</taxon>
    </lineage>
</organism>
<evidence type="ECO:0000313" key="3">
    <source>
        <dbReference type="Proteomes" id="UP000030752"/>
    </source>
</evidence>